<evidence type="ECO:0000256" key="2">
    <source>
        <dbReference type="ARBA" id="ARBA00006739"/>
    </source>
</evidence>
<name>A0ABS8YHY9_9BACL</name>
<evidence type="ECO:0000256" key="8">
    <source>
        <dbReference type="ARBA" id="ARBA00048689"/>
    </source>
</evidence>
<evidence type="ECO:0000256" key="7">
    <source>
        <dbReference type="ARBA" id="ARBA00040894"/>
    </source>
</evidence>
<comment type="cofactor">
    <cofactor evidence="1">
        <name>Mg(2+)</name>
        <dbReference type="ChEBI" id="CHEBI:18420"/>
    </cofactor>
</comment>
<dbReference type="InterPro" id="IPR001173">
    <property type="entry name" value="Glyco_trans_2-like"/>
</dbReference>
<comment type="caution">
    <text evidence="11">The sequence shown here is derived from an EMBL/GenBank/DDBJ whole genome shotgun (WGS) entry which is preliminary data.</text>
</comment>
<dbReference type="SUPFAM" id="SSF53448">
    <property type="entry name" value="Nucleotide-diphospho-sugar transferases"/>
    <property type="match status" value="1"/>
</dbReference>
<evidence type="ECO:0000256" key="1">
    <source>
        <dbReference type="ARBA" id="ARBA00001946"/>
    </source>
</evidence>
<dbReference type="Gene3D" id="3.90.550.10">
    <property type="entry name" value="Spore Coat Polysaccharide Biosynthesis Protein SpsA, Chain A"/>
    <property type="match status" value="1"/>
</dbReference>
<dbReference type="PANTHER" id="PTHR48090">
    <property type="entry name" value="UNDECAPRENYL-PHOSPHATE 4-DEOXY-4-FORMAMIDO-L-ARABINOSE TRANSFERASE-RELATED"/>
    <property type="match status" value="1"/>
</dbReference>
<dbReference type="PANTHER" id="PTHR48090:SF10">
    <property type="entry name" value="GLUCOSYL-3-PHOSPHOGLYCERATE SYNTHASE"/>
    <property type="match status" value="1"/>
</dbReference>
<accession>A0ABS8YHY9</accession>
<evidence type="ECO:0000313" key="12">
    <source>
        <dbReference type="Proteomes" id="UP001199916"/>
    </source>
</evidence>
<dbReference type="EC" id="2.4.1.266" evidence="6"/>
<evidence type="ECO:0000256" key="3">
    <source>
        <dbReference type="ARBA" id="ARBA00022676"/>
    </source>
</evidence>
<protein>
    <recommendedName>
        <fullName evidence="7">Glucosyl-3-phosphoglycerate synthase</fullName>
        <ecNumber evidence="6">2.4.1.266</ecNumber>
    </recommendedName>
</protein>
<evidence type="ECO:0000259" key="10">
    <source>
        <dbReference type="Pfam" id="PF00535"/>
    </source>
</evidence>
<comment type="catalytic activity">
    <reaction evidence="8">
        <text>(2R)-3-phosphoglycerate + UDP-alpha-D-glucose = (2R)-2-O-(alpha-D-glucopyranosyl)-3-phospho-glycerate + UDP + H(+)</text>
        <dbReference type="Rhea" id="RHEA:31319"/>
        <dbReference type="ChEBI" id="CHEBI:15378"/>
        <dbReference type="ChEBI" id="CHEBI:58223"/>
        <dbReference type="ChEBI" id="CHEBI:58272"/>
        <dbReference type="ChEBI" id="CHEBI:58885"/>
        <dbReference type="ChEBI" id="CHEBI:62600"/>
        <dbReference type="EC" id="2.4.1.266"/>
    </reaction>
    <physiologicalReaction direction="left-to-right" evidence="8">
        <dbReference type="Rhea" id="RHEA:31320"/>
    </physiologicalReaction>
</comment>
<dbReference type="EMBL" id="JAJNBZ010000008">
    <property type="protein sequence ID" value="MCE5170155.1"/>
    <property type="molecule type" value="Genomic_DNA"/>
</dbReference>
<reference evidence="11 12" key="1">
    <citation type="submission" date="2021-11" db="EMBL/GenBank/DDBJ databases">
        <title>Draft genome sequence of Paenibacillus profundus YoMME, a new Gram-positive bacteria with exoelectrogenic properties.</title>
        <authorList>
            <person name="Hubenova Y."/>
            <person name="Hubenova E."/>
            <person name="Manasiev Y."/>
            <person name="Peykov S."/>
            <person name="Mitov M."/>
        </authorList>
    </citation>
    <scope>NUCLEOTIDE SEQUENCE [LARGE SCALE GENOMIC DNA]</scope>
    <source>
        <strain evidence="11 12">YoMME</strain>
    </source>
</reference>
<proteinExistence type="inferred from homology"/>
<keyword evidence="12" id="KW-1185">Reference proteome</keyword>
<sequence>MRQAKRLRPRFTRGRKRRTRMRFIGTHPHPVVSVIIPVMNERRTISRVIKEAARVHPQTEVIVVCNGTTDGSDRIAAALGVRLLRFPSPLGHDVGRTVGAQAAGGDILLFIDGDMIIPASKLRPFITAVAGGIDVALNDYSGPTNKREVHRVVLAKHALNTLLSRPELKGTSLTAVPHAISRRTLDTIGSEALSVPPLAHAMSVLRGLNVKAVHAVDVGKLNPIRVHGRDPLEHMIQYDHLQAVRWIVEQAGDRGGHSDLTRQRGRVK</sequence>
<evidence type="ECO:0000256" key="5">
    <source>
        <dbReference type="ARBA" id="ARBA00022842"/>
    </source>
</evidence>
<dbReference type="InterPro" id="IPR050256">
    <property type="entry name" value="Glycosyltransferase_2"/>
</dbReference>
<dbReference type="Proteomes" id="UP001199916">
    <property type="component" value="Unassembled WGS sequence"/>
</dbReference>
<keyword evidence="4" id="KW-0808">Transferase</keyword>
<feature type="domain" description="Glycosyltransferase 2-like" evidence="10">
    <location>
        <begin position="33"/>
        <end position="135"/>
    </location>
</feature>
<keyword evidence="3" id="KW-0328">Glycosyltransferase</keyword>
<evidence type="ECO:0000256" key="4">
    <source>
        <dbReference type="ARBA" id="ARBA00022679"/>
    </source>
</evidence>
<evidence type="ECO:0000256" key="6">
    <source>
        <dbReference type="ARBA" id="ARBA00039022"/>
    </source>
</evidence>
<keyword evidence="5" id="KW-0460">Magnesium</keyword>
<evidence type="ECO:0000256" key="9">
    <source>
        <dbReference type="ARBA" id="ARBA00048997"/>
    </source>
</evidence>
<organism evidence="11 12">
    <name type="scientific">Paenibacillus profundus</name>
    <dbReference type="NCBI Taxonomy" id="1173085"/>
    <lineage>
        <taxon>Bacteria</taxon>
        <taxon>Bacillati</taxon>
        <taxon>Bacillota</taxon>
        <taxon>Bacilli</taxon>
        <taxon>Bacillales</taxon>
        <taxon>Paenibacillaceae</taxon>
        <taxon>Paenibacillus</taxon>
    </lineage>
</organism>
<gene>
    <name evidence="11" type="ORF">LQV63_12625</name>
</gene>
<dbReference type="InterPro" id="IPR029044">
    <property type="entry name" value="Nucleotide-diphossugar_trans"/>
</dbReference>
<evidence type="ECO:0000313" key="11">
    <source>
        <dbReference type="EMBL" id="MCE5170155.1"/>
    </source>
</evidence>
<comment type="catalytic activity">
    <reaction evidence="9">
        <text>an NDP-alpha-D-glucose + (2R)-3-phosphoglycerate = (2R)-2-O-(alpha-D-glucopyranosyl)-3-phospho-glycerate + a ribonucleoside 5'-diphosphate + H(+)</text>
        <dbReference type="Rhea" id="RHEA:47244"/>
        <dbReference type="ChEBI" id="CHEBI:15378"/>
        <dbReference type="ChEBI" id="CHEBI:57930"/>
        <dbReference type="ChEBI" id="CHEBI:58272"/>
        <dbReference type="ChEBI" id="CHEBI:62600"/>
        <dbReference type="ChEBI" id="CHEBI:76533"/>
        <dbReference type="EC" id="2.4.1.266"/>
    </reaction>
    <physiologicalReaction direction="left-to-right" evidence="9">
        <dbReference type="Rhea" id="RHEA:47245"/>
    </physiologicalReaction>
</comment>
<dbReference type="Pfam" id="PF00535">
    <property type="entry name" value="Glycos_transf_2"/>
    <property type="match status" value="1"/>
</dbReference>
<dbReference type="RefSeq" id="WP_233696962.1">
    <property type="nucleotide sequence ID" value="NZ_JAJNBZ010000008.1"/>
</dbReference>
<comment type="similarity">
    <text evidence="2">Belongs to the glycosyltransferase 2 family.</text>
</comment>